<sequence length="306" mass="35423">MKIGIPRALIHWKYPVFWEDFFKNLGVEVLVSPKTNKEIVQIGSRISDPETCFSVKVFFGHLLWLEGKVDFIFIPRLKANKQKFEYCPKLFALPDLANILTKTPILTANFDCRREKFEKTLEGLGGKINKSKDEVKEAARKAFLKEIEYEAKNQEEFLGKIKSEKKKKIILISHPYNLYDDYVNLKVEDRLKKLGVEPFFIDRAPSPRRSSAGSGTDDGLPIRDYPDFHWEFGREIMEKTEEVLNYGFSGAIEISSFQCGCDAVLKEFVERKIKRKKVPFLYLIIDEQTGEAGFQTRLEAFVDTLK</sequence>
<dbReference type="Gene3D" id="3.40.50.11900">
    <property type="match status" value="1"/>
</dbReference>
<protein>
    <recommendedName>
        <fullName evidence="1">DUF2229 domain-containing protein</fullName>
    </recommendedName>
</protein>
<evidence type="ECO:0000313" key="2">
    <source>
        <dbReference type="EMBL" id="PIP22957.1"/>
    </source>
</evidence>
<organism evidence="2 3">
    <name type="scientific">Candidatus Nealsonbacteria bacterium CG23_combo_of_CG06-09_8_20_14_all_39_17</name>
    <dbReference type="NCBI Taxonomy" id="1974722"/>
    <lineage>
        <taxon>Bacteria</taxon>
        <taxon>Candidatus Nealsoniibacteriota</taxon>
    </lineage>
</organism>
<dbReference type="Proteomes" id="UP000229976">
    <property type="component" value="Unassembled WGS sequence"/>
</dbReference>
<dbReference type="InterPro" id="IPR051805">
    <property type="entry name" value="Dehydratase_Activator_Redct"/>
</dbReference>
<evidence type="ECO:0000313" key="3">
    <source>
        <dbReference type="Proteomes" id="UP000229976"/>
    </source>
</evidence>
<name>A0A2G9YUQ4_9BACT</name>
<reference evidence="2 3" key="1">
    <citation type="submission" date="2017-09" db="EMBL/GenBank/DDBJ databases">
        <title>Depth-based differentiation of microbial function through sediment-hosted aquifers and enrichment of novel symbionts in the deep terrestrial subsurface.</title>
        <authorList>
            <person name="Probst A.J."/>
            <person name="Ladd B."/>
            <person name="Jarett J.K."/>
            <person name="Geller-Mcgrath D.E."/>
            <person name="Sieber C.M."/>
            <person name="Emerson J.B."/>
            <person name="Anantharaman K."/>
            <person name="Thomas B.C."/>
            <person name="Malmstrom R."/>
            <person name="Stieglmeier M."/>
            <person name="Klingl A."/>
            <person name="Woyke T."/>
            <person name="Ryan C.M."/>
            <person name="Banfield J.F."/>
        </authorList>
    </citation>
    <scope>NUCLEOTIDE SEQUENCE [LARGE SCALE GENOMIC DNA]</scope>
    <source>
        <strain evidence="2">CG23_combo_of_CG06-09_8_20_14_all_39_17</strain>
    </source>
</reference>
<dbReference type="PANTHER" id="PTHR32329:SF2">
    <property type="entry name" value="BIFUNCTIONAL PROTEIN [INCLUDES 2-HYDROXYACYL-COA DEHYDRATASE (N-TER) AND ITS ACTIVATOR DOMAIN (C_TERM)"/>
    <property type="match status" value="1"/>
</dbReference>
<dbReference type="EMBL" id="PCRO01000015">
    <property type="protein sequence ID" value="PIP22957.1"/>
    <property type="molecule type" value="Genomic_DNA"/>
</dbReference>
<feature type="domain" description="DUF2229" evidence="1">
    <location>
        <begin position="2"/>
        <end position="202"/>
    </location>
</feature>
<gene>
    <name evidence="2" type="ORF">COX37_01245</name>
</gene>
<dbReference type="PANTHER" id="PTHR32329">
    <property type="entry name" value="BIFUNCTIONAL PROTEIN [INCLUDES 2-HYDROXYACYL-COA DEHYDRATASE (N-TER) AND ITS ACTIVATOR DOMAIN (C_TERM)-RELATED"/>
    <property type="match status" value="1"/>
</dbReference>
<comment type="caution">
    <text evidence="2">The sequence shown here is derived from an EMBL/GenBank/DDBJ whole genome shotgun (WGS) entry which is preliminary data.</text>
</comment>
<dbReference type="InterPro" id="IPR018709">
    <property type="entry name" value="CoA_activase_DUF2229"/>
</dbReference>
<dbReference type="AlphaFoldDB" id="A0A2G9YUQ4"/>
<dbReference type="Pfam" id="PF09989">
    <property type="entry name" value="DUF2229"/>
    <property type="match status" value="1"/>
</dbReference>
<proteinExistence type="predicted"/>
<evidence type="ECO:0000259" key="1">
    <source>
        <dbReference type="Pfam" id="PF09989"/>
    </source>
</evidence>
<accession>A0A2G9YUQ4</accession>